<feature type="transmembrane region" description="Helical" evidence="8">
    <location>
        <begin position="254"/>
        <end position="275"/>
    </location>
</feature>
<dbReference type="Proteomes" id="UP001140172">
    <property type="component" value="Unassembled WGS sequence"/>
</dbReference>
<feature type="transmembrane region" description="Helical" evidence="8">
    <location>
        <begin position="919"/>
        <end position="939"/>
    </location>
</feature>
<evidence type="ECO:0000256" key="8">
    <source>
        <dbReference type="SAM" id="Phobius"/>
    </source>
</evidence>
<dbReference type="AlphaFoldDB" id="A0A9W8LLW8"/>
<evidence type="ECO:0000256" key="1">
    <source>
        <dbReference type="ARBA" id="ARBA00004141"/>
    </source>
</evidence>
<evidence type="ECO:0000256" key="4">
    <source>
        <dbReference type="ARBA" id="ARBA00022741"/>
    </source>
</evidence>
<proteinExistence type="predicted"/>
<dbReference type="InterPro" id="IPR050352">
    <property type="entry name" value="ABCG_transporters"/>
</dbReference>
<evidence type="ECO:0000259" key="9">
    <source>
        <dbReference type="PROSITE" id="PS50893"/>
    </source>
</evidence>
<dbReference type="SUPFAM" id="SSF52540">
    <property type="entry name" value="P-loop containing nucleoside triphosphate hydrolases"/>
    <property type="match status" value="1"/>
</dbReference>
<evidence type="ECO:0000313" key="11">
    <source>
        <dbReference type="Proteomes" id="UP001140172"/>
    </source>
</evidence>
<feature type="transmembrane region" description="Helical" evidence="8">
    <location>
        <begin position="287"/>
        <end position="307"/>
    </location>
</feature>
<feature type="transmembrane region" description="Helical" evidence="8">
    <location>
        <begin position="806"/>
        <end position="829"/>
    </location>
</feature>
<evidence type="ECO:0000256" key="3">
    <source>
        <dbReference type="ARBA" id="ARBA00022692"/>
    </source>
</evidence>
<dbReference type="PROSITE" id="PS50893">
    <property type="entry name" value="ABC_TRANSPORTER_2"/>
    <property type="match status" value="1"/>
</dbReference>
<feature type="domain" description="ABC transporter" evidence="9">
    <location>
        <begin position="350"/>
        <end position="594"/>
    </location>
</feature>
<dbReference type="Pfam" id="PF01061">
    <property type="entry name" value="ABC2_membrane"/>
    <property type="match status" value="2"/>
</dbReference>
<dbReference type="GO" id="GO:0140359">
    <property type="term" value="F:ABC-type transporter activity"/>
    <property type="evidence" value="ECO:0007669"/>
    <property type="project" value="InterPro"/>
</dbReference>
<feature type="transmembrane region" description="Helical" evidence="8">
    <location>
        <begin position="179"/>
        <end position="201"/>
    </location>
</feature>
<dbReference type="Gene3D" id="3.40.50.300">
    <property type="entry name" value="P-loop containing nucleotide triphosphate hydrolases"/>
    <property type="match status" value="1"/>
</dbReference>
<keyword evidence="2" id="KW-0813">Transport</keyword>
<keyword evidence="7 8" id="KW-0472">Membrane</keyword>
<sequence>MTIHQPSARIFNLFDKVILLSQGHLVYFGAARDAVGYFSKIGYQCPIHENPADYFVDLMSLDFRGDDVLVESRKRVAGLVYSFIDYRAKSSSTERLRFKYLCDQDIATADYEAALGQYTHRNRWAYEYAVLARRDWVNLMRNSSFLISQAIQSLVTALLVGFMFFYLKHDSVSVQNRLGVLYIIAINATFPTIMPALYAFFGEREIMLRERSAAVYRVTTFYVAKATTFMPIALISSTIFITGVYFISHLTFDVAKFFVTLGVLSCLNIVSISFMLMTGSAVRNMDIAFVIAPAVVTVELLFGGLLANPTSIAPAISDGSVGSNKPSLHASDKKEDLGLESEVVLSWRNIEYKVTTKANKQTSVKTILNSVSGHINAGEIVALIGSSGAGKTTLLNALSGRIVGGQLTGDIRFQGSRRNPASFKRLTAYVQQDDLMHPLLSVEETLTYAAKLRLQNAIYSPSQKVERVNEVIRQLRLEAARNTRIGNAATRGVSGGERKRVSIGSELLTDPKLLFLDEPTSGLDSNSSEMVVELVKKISVEQNTAAIMTIHQPNARIFNLFDRVILLSQGSVVYFGPTSGSINYFASIGYQCPMHENPADYFVDLMTLDYRSEGLLVESRKRVNNLVERFAVYSGQLDMRADGKPNKHQVESVESSYATIANDVGSKKNSWISEYITLFRRDWTNIYRDIYYSVCQILQPIAMCLMIGFMFYNLKHDELSIQNRLGVLYIIIVQATFPIFMPQIALFVDDLVIAVRERSSASYRFSTYYASKVSTYVPIALLCNTLFYVGVYFISRLDFDARKFFIGMAVFYCQNVVTVGLMFIFGAWIKSIAVIYVLSTAVLTSQLLFSGLFANFQTVTDVLSWVRWINPIYYSFSALAQNEMSDMTFACSAGPQCSQTGKEVLSSYSLDGFNIWQDVLMLLLIGAVFYICGFLLLIWKGTPKYLWV</sequence>
<dbReference type="GO" id="GO:0016020">
    <property type="term" value="C:membrane"/>
    <property type="evidence" value="ECO:0007669"/>
    <property type="project" value="UniProtKB-SubCell"/>
</dbReference>
<reference evidence="10" key="1">
    <citation type="submission" date="2022-07" db="EMBL/GenBank/DDBJ databases">
        <title>Phylogenomic reconstructions and comparative analyses of Kickxellomycotina fungi.</title>
        <authorList>
            <person name="Reynolds N.K."/>
            <person name="Stajich J.E."/>
            <person name="Barry K."/>
            <person name="Grigoriev I.V."/>
            <person name="Crous P."/>
            <person name="Smith M.E."/>
        </authorList>
    </citation>
    <scope>NUCLEOTIDE SEQUENCE</scope>
    <source>
        <strain evidence="10">BCRC 34489</strain>
    </source>
</reference>
<comment type="subcellular location">
    <subcellularLocation>
        <location evidence="1">Membrane</location>
        <topology evidence="1">Multi-pass membrane protein</topology>
    </subcellularLocation>
</comment>
<keyword evidence="5" id="KW-0067">ATP-binding</keyword>
<evidence type="ECO:0000313" key="10">
    <source>
        <dbReference type="EMBL" id="KAJ2784550.1"/>
    </source>
</evidence>
<accession>A0A9W8LLW8</accession>
<dbReference type="Pfam" id="PF00005">
    <property type="entry name" value="ABC_tran"/>
    <property type="match status" value="1"/>
</dbReference>
<keyword evidence="6 8" id="KW-1133">Transmembrane helix</keyword>
<evidence type="ECO:0000256" key="2">
    <source>
        <dbReference type="ARBA" id="ARBA00022448"/>
    </source>
</evidence>
<dbReference type="InterPro" id="IPR003439">
    <property type="entry name" value="ABC_transporter-like_ATP-bd"/>
</dbReference>
<feature type="transmembrane region" description="Helical" evidence="8">
    <location>
        <begin position="835"/>
        <end position="854"/>
    </location>
</feature>
<organism evidence="10 11">
    <name type="scientific">Coemansia interrupta</name>
    <dbReference type="NCBI Taxonomy" id="1126814"/>
    <lineage>
        <taxon>Eukaryota</taxon>
        <taxon>Fungi</taxon>
        <taxon>Fungi incertae sedis</taxon>
        <taxon>Zoopagomycota</taxon>
        <taxon>Kickxellomycotina</taxon>
        <taxon>Kickxellomycetes</taxon>
        <taxon>Kickxellales</taxon>
        <taxon>Kickxellaceae</taxon>
        <taxon>Coemansia</taxon>
    </lineage>
</organism>
<dbReference type="InterPro" id="IPR017871">
    <property type="entry name" value="ABC_transporter-like_CS"/>
</dbReference>
<evidence type="ECO:0000256" key="7">
    <source>
        <dbReference type="ARBA" id="ARBA00023136"/>
    </source>
</evidence>
<name>A0A9W8LLW8_9FUNG</name>
<keyword evidence="4" id="KW-0547">Nucleotide-binding</keyword>
<dbReference type="GO" id="GO:0005524">
    <property type="term" value="F:ATP binding"/>
    <property type="evidence" value="ECO:0007669"/>
    <property type="project" value="UniProtKB-KW"/>
</dbReference>
<feature type="transmembrane region" description="Helical" evidence="8">
    <location>
        <begin position="143"/>
        <end position="167"/>
    </location>
</feature>
<dbReference type="InterPro" id="IPR013525">
    <property type="entry name" value="ABC2_TM"/>
</dbReference>
<dbReference type="GO" id="GO:0016887">
    <property type="term" value="F:ATP hydrolysis activity"/>
    <property type="evidence" value="ECO:0007669"/>
    <property type="project" value="InterPro"/>
</dbReference>
<dbReference type="PROSITE" id="PS00211">
    <property type="entry name" value="ABC_TRANSPORTER_1"/>
    <property type="match status" value="1"/>
</dbReference>
<keyword evidence="11" id="KW-1185">Reference proteome</keyword>
<feature type="transmembrane region" description="Helical" evidence="8">
    <location>
        <begin position="222"/>
        <end position="248"/>
    </location>
</feature>
<feature type="transmembrane region" description="Helical" evidence="8">
    <location>
        <begin position="690"/>
        <end position="714"/>
    </location>
</feature>
<dbReference type="Pfam" id="PF19055">
    <property type="entry name" value="ABC2_membrane_7"/>
    <property type="match status" value="2"/>
</dbReference>
<keyword evidence="3 8" id="KW-0812">Transmembrane</keyword>
<evidence type="ECO:0000256" key="6">
    <source>
        <dbReference type="ARBA" id="ARBA00022989"/>
    </source>
</evidence>
<dbReference type="OrthoDB" id="66620at2759"/>
<dbReference type="PANTHER" id="PTHR48041">
    <property type="entry name" value="ABC TRANSPORTER G FAMILY MEMBER 28"/>
    <property type="match status" value="1"/>
</dbReference>
<dbReference type="InterPro" id="IPR027417">
    <property type="entry name" value="P-loop_NTPase"/>
</dbReference>
<feature type="transmembrane region" description="Helical" evidence="8">
    <location>
        <begin position="773"/>
        <end position="794"/>
    </location>
</feature>
<dbReference type="PANTHER" id="PTHR48041:SF122">
    <property type="entry name" value="ABC TRANSPORTER DOMAIN-CONTAINING PROTEIN"/>
    <property type="match status" value="1"/>
</dbReference>
<evidence type="ECO:0000256" key="5">
    <source>
        <dbReference type="ARBA" id="ARBA00022840"/>
    </source>
</evidence>
<dbReference type="EMBL" id="JANBUM010000111">
    <property type="protein sequence ID" value="KAJ2784550.1"/>
    <property type="molecule type" value="Genomic_DNA"/>
</dbReference>
<dbReference type="InterPro" id="IPR043926">
    <property type="entry name" value="ABCG_dom"/>
</dbReference>
<gene>
    <name evidence="10" type="ORF">GGI15_002228</name>
</gene>
<dbReference type="SMART" id="SM00382">
    <property type="entry name" value="AAA"/>
    <property type="match status" value="1"/>
</dbReference>
<comment type="caution">
    <text evidence="10">The sequence shown here is derived from an EMBL/GenBank/DDBJ whole genome shotgun (WGS) entry which is preliminary data.</text>
</comment>
<dbReference type="InterPro" id="IPR003593">
    <property type="entry name" value="AAA+_ATPase"/>
</dbReference>
<feature type="transmembrane region" description="Helical" evidence="8">
    <location>
        <begin position="726"/>
        <end position="748"/>
    </location>
</feature>
<protein>
    <recommendedName>
        <fullName evidence="9">ABC transporter domain-containing protein</fullName>
    </recommendedName>
</protein>